<evidence type="ECO:0000313" key="1">
    <source>
        <dbReference type="EMBL" id="KAL0125894.1"/>
    </source>
</evidence>
<organism evidence="1 2">
    <name type="scientific">Cardiocondyla obscurior</name>
    <dbReference type="NCBI Taxonomy" id="286306"/>
    <lineage>
        <taxon>Eukaryota</taxon>
        <taxon>Metazoa</taxon>
        <taxon>Ecdysozoa</taxon>
        <taxon>Arthropoda</taxon>
        <taxon>Hexapoda</taxon>
        <taxon>Insecta</taxon>
        <taxon>Pterygota</taxon>
        <taxon>Neoptera</taxon>
        <taxon>Endopterygota</taxon>
        <taxon>Hymenoptera</taxon>
        <taxon>Apocrita</taxon>
        <taxon>Aculeata</taxon>
        <taxon>Formicoidea</taxon>
        <taxon>Formicidae</taxon>
        <taxon>Myrmicinae</taxon>
        <taxon>Cardiocondyla</taxon>
    </lineage>
</organism>
<name>A0AAW2GGD1_9HYME</name>
<proteinExistence type="predicted"/>
<accession>A0AAW2GGD1</accession>
<comment type="caution">
    <text evidence="1">The sequence shown here is derived from an EMBL/GenBank/DDBJ whole genome shotgun (WGS) entry which is preliminary data.</text>
</comment>
<protein>
    <submittedName>
        <fullName evidence="1">Uncharacterized protein</fullName>
    </submittedName>
</protein>
<gene>
    <name evidence="1" type="ORF">PUN28_004752</name>
</gene>
<dbReference type="Proteomes" id="UP001430953">
    <property type="component" value="Unassembled WGS sequence"/>
</dbReference>
<reference evidence="1 2" key="1">
    <citation type="submission" date="2023-03" db="EMBL/GenBank/DDBJ databases">
        <title>High recombination rates correlate with genetic variation in Cardiocondyla obscurior ants.</title>
        <authorList>
            <person name="Errbii M."/>
        </authorList>
    </citation>
    <scope>NUCLEOTIDE SEQUENCE [LARGE SCALE GENOMIC DNA]</scope>
    <source>
        <strain evidence="1">Alpha-2009</strain>
        <tissue evidence="1">Whole body</tissue>
    </source>
</reference>
<sequence>MNKYVPRTLSGKLDQNCGLQLWIPRYIGVYVLTSHTDRTPEKLIVDECCNQYNSVYRWFAYSGLQTRKDAYTLKEQTQQIFVSCYFCSDLFASECCVCCSFSVHMLSVFAL</sequence>
<dbReference type="EMBL" id="JADYXP020000004">
    <property type="protein sequence ID" value="KAL0125894.1"/>
    <property type="molecule type" value="Genomic_DNA"/>
</dbReference>
<keyword evidence="2" id="KW-1185">Reference proteome</keyword>
<dbReference type="AlphaFoldDB" id="A0AAW2GGD1"/>
<evidence type="ECO:0000313" key="2">
    <source>
        <dbReference type="Proteomes" id="UP001430953"/>
    </source>
</evidence>